<dbReference type="InterPro" id="IPR011071">
    <property type="entry name" value="Lyase_8-like_C"/>
</dbReference>
<proteinExistence type="inferred from homology"/>
<feature type="signal peptide" evidence="4">
    <location>
        <begin position="1"/>
        <end position="24"/>
    </location>
</feature>
<sequence>MTPWSRLFSASLCAIAFLDPFVAAQTSNPVNVNEDEVIAIMRQRRLSSILSTAMSPSVLASFAPPANVQSWLDTIDASGKWPDTEINYATGCDARRANWPAQWHWQRLLVMSAAWHGGLSFGWEDVEQWVGSEELRGAVEKGTQWWFDRDYHGVGCLQDGGTAACPCGTPGMWNTNWYSNVILIPNLVGQVCLLLDSPPNPSLPTLSQAQLDQCTDFVTRAYGVFDHGFPLIVGANTLDISKGAIDSGLLISNITMLNDAYDRVHREVSIQKQPKADGIRPDGSFGHHAGLLYNGNYGKDYLTIDMELELAAATTPYAAEQSSIDALEVLMDANRWMIFQNTEIGVTFWDFSVLPRFITFPVVDGQSSSGVRINMTLIETLGEQWDSDIMKTFASSLANTTPHANAGNLVGNRVFYANDYMVHRGENYVSTLKMVSSRTLTTECINTQNPFGFHLSDGTRYTHLSGAEYIDIFAAWDWNLIPGTTTSYGSTPLTCETAEKSGLETFVGGVTTGETGIGVMKYTHPITGSFGWQKAWFFLKGDREHVMVGNMSQADDDYASVRSVLEQKRWNGEVLVDGTIVDEAAEWEECGSVHEGARSLWHDGVGYIFPVAQVGATLPALVVEVGERPGNWSKIGTSTQPPHTVDLFSAHLEHERDEQSGSFPPISYTTFPAISSANFTALLDQDDPTGIIELQHDDSISALLDSSYSMLYAVFWDASGGTLNFTCPDDSAGSLYISHNAAVILDFGAEPKLFVSDPGQSVESIAFEVDLGTCVGGVGLKEIGNLTMPTDGDEGKSVTMHLG</sequence>
<dbReference type="Gene3D" id="2.70.98.10">
    <property type="match status" value="1"/>
</dbReference>
<feature type="chain" id="PRO_5023032286" evidence="4">
    <location>
        <begin position="25"/>
        <end position="803"/>
    </location>
</feature>
<dbReference type="GO" id="GO:0005576">
    <property type="term" value="C:extracellular region"/>
    <property type="evidence" value="ECO:0007669"/>
    <property type="project" value="InterPro"/>
</dbReference>
<evidence type="ECO:0000313" key="7">
    <source>
        <dbReference type="EMBL" id="TFK98744.1"/>
    </source>
</evidence>
<reference evidence="7 8" key="1">
    <citation type="journal article" date="2019" name="Nat. Ecol. Evol.">
        <title>Megaphylogeny resolves global patterns of mushroom evolution.</title>
        <authorList>
            <person name="Varga T."/>
            <person name="Krizsan K."/>
            <person name="Foldi C."/>
            <person name="Dima B."/>
            <person name="Sanchez-Garcia M."/>
            <person name="Sanchez-Ramirez S."/>
            <person name="Szollosi G.J."/>
            <person name="Szarkandi J.G."/>
            <person name="Papp V."/>
            <person name="Albert L."/>
            <person name="Andreopoulos W."/>
            <person name="Angelini C."/>
            <person name="Antonin V."/>
            <person name="Barry K.W."/>
            <person name="Bougher N.L."/>
            <person name="Buchanan P."/>
            <person name="Buyck B."/>
            <person name="Bense V."/>
            <person name="Catcheside P."/>
            <person name="Chovatia M."/>
            <person name="Cooper J."/>
            <person name="Damon W."/>
            <person name="Desjardin D."/>
            <person name="Finy P."/>
            <person name="Geml J."/>
            <person name="Haridas S."/>
            <person name="Hughes K."/>
            <person name="Justo A."/>
            <person name="Karasinski D."/>
            <person name="Kautmanova I."/>
            <person name="Kiss B."/>
            <person name="Kocsube S."/>
            <person name="Kotiranta H."/>
            <person name="LaButti K.M."/>
            <person name="Lechner B.E."/>
            <person name="Liimatainen K."/>
            <person name="Lipzen A."/>
            <person name="Lukacs Z."/>
            <person name="Mihaltcheva S."/>
            <person name="Morgado L.N."/>
            <person name="Niskanen T."/>
            <person name="Noordeloos M.E."/>
            <person name="Ohm R.A."/>
            <person name="Ortiz-Santana B."/>
            <person name="Ovrebo C."/>
            <person name="Racz N."/>
            <person name="Riley R."/>
            <person name="Savchenko A."/>
            <person name="Shiryaev A."/>
            <person name="Soop K."/>
            <person name="Spirin V."/>
            <person name="Szebenyi C."/>
            <person name="Tomsovsky M."/>
            <person name="Tulloss R.E."/>
            <person name="Uehling J."/>
            <person name="Grigoriev I.V."/>
            <person name="Vagvolgyi C."/>
            <person name="Papp T."/>
            <person name="Martin F.M."/>
            <person name="Miettinen O."/>
            <person name="Hibbett D.S."/>
            <person name="Nagy L.G."/>
        </authorList>
    </citation>
    <scope>NUCLEOTIDE SEQUENCE [LARGE SCALE GENOMIC DNA]</scope>
    <source>
        <strain evidence="7 8">CBS 309.79</strain>
    </source>
</reference>
<dbReference type="GO" id="GO:0016837">
    <property type="term" value="F:carbon-oxygen lyase activity, acting on polysaccharides"/>
    <property type="evidence" value="ECO:0007669"/>
    <property type="project" value="UniProtKB-ARBA"/>
</dbReference>
<dbReference type="Proteomes" id="UP000305067">
    <property type="component" value="Unassembled WGS sequence"/>
</dbReference>
<evidence type="ECO:0000256" key="2">
    <source>
        <dbReference type="ARBA" id="ARBA00022729"/>
    </source>
</evidence>
<gene>
    <name evidence="7" type="ORF">BDV98DRAFT_572160</name>
</gene>
<evidence type="ECO:0000256" key="3">
    <source>
        <dbReference type="ARBA" id="ARBA00023239"/>
    </source>
</evidence>
<dbReference type="PANTHER" id="PTHR38481">
    <property type="entry name" value="HYALURONATE LYASE"/>
    <property type="match status" value="1"/>
</dbReference>
<keyword evidence="3 7" id="KW-0456">Lyase</keyword>
<evidence type="ECO:0000259" key="5">
    <source>
        <dbReference type="Pfam" id="PF02278"/>
    </source>
</evidence>
<dbReference type="Pfam" id="PF02278">
    <property type="entry name" value="Lyase_8"/>
    <property type="match status" value="1"/>
</dbReference>
<dbReference type="InterPro" id="IPR014718">
    <property type="entry name" value="GH-type_carb-bd"/>
</dbReference>
<dbReference type="EMBL" id="ML178837">
    <property type="protein sequence ID" value="TFK98744.1"/>
    <property type="molecule type" value="Genomic_DNA"/>
</dbReference>
<dbReference type="Pfam" id="PF08124">
    <property type="entry name" value="Lyase_8_N"/>
    <property type="match status" value="1"/>
</dbReference>
<accession>A0A5C3Q9J3</accession>
<dbReference type="GO" id="GO:0005975">
    <property type="term" value="P:carbohydrate metabolic process"/>
    <property type="evidence" value="ECO:0007669"/>
    <property type="project" value="InterPro"/>
</dbReference>
<dbReference type="SUPFAM" id="SSF74650">
    <property type="entry name" value="Galactose mutarotase-like"/>
    <property type="match status" value="1"/>
</dbReference>
<keyword evidence="2 4" id="KW-0732">Signal</keyword>
<comment type="similarity">
    <text evidence="1">Belongs to the polysaccharide lyase 8 family.</text>
</comment>
<protein>
    <submittedName>
        <fullName evidence="7">Chondroitin AC/alginate lyase</fullName>
    </submittedName>
</protein>
<evidence type="ECO:0000313" key="8">
    <source>
        <dbReference type="Proteomes" id="UP000305067"/>
    </source>
</evidence>
<name>A0A5C3Q9J3_9AGAR</name>
<evidence type="ECO:0000259" key="6">
    <source>
        <dbReference type="Pfam" id="PF08124"/>
    </source>
</evidence>
<dbReference type="InterPro" id="IPR012970">
    <property type="entry name" value="Lyase_8_alpha_N"/>
</dbReference>
<keyword evidence="8" id="KW-1185">Reference proteome</keyword>
<dbReference type="InterPro" id="IPR003159">
    <property type="entry name" value="Lyase_8_central_dom"/>
</dbReference>
<organism evidence="7 8">
    <name type="scientific">Pterulicium gracile</name>
    <dbReference type="NCBI Taxonomy" id="1884261"/>
    <lineage>
        <taxon>Eukaryota</taxon>
        <taxon>Fungi</taxon>
        <taxon>Dikarya</taxon>
        <taxon>Basidiomycota</taxon>
        <taxon>Agaricomycotina</taxon>
        <taxon>Agaricomycetes</taxon>
        <taxon>Agaricomycetidae</taxon>
        <taxon>Agaricales</taxon>
        <taxon>Pleurotineae</taxon>
        <taxon>Pterulaceae</taxon>
        <taxon>Pterulicium</taxon>
    </lineage>
</organism>
<dbReference type="InterPro" id="IPR011013">
    <property type="entry name" value="Gal_mutarotase_sf_dom"/>
</dbReference>
<dbReference type="SUPFAM" id="SSF49863">
    <property type="entry name" value="Hyaluronate lyase-like, C-terminal domain"/>
    <property type="match status" value="1"/>
</dbReference>
<dbReference type="GO" id="GO:0030246">
    <property type="term" value="F:carbohydrate binding"/>
    <property type="evidence" value="ECO:0007669"/>
    <property type="project" value="InterPro"/>
</dbReference>
<feature type="domain" description="Polysaccharide lyase family 8 central" evidence="5">
    <location>
        <begin position="412"/>
        <end position="675"/>
    </location>
</feature>
<evidence type="ECO:0000256" key="4">
    <source>
        <dbReference type="SAM" id="SignalP"/>
    </source>
</evidence>
<dbReference type="OrthoDB" id="5980780at2759"/>
<dbReference type="PANTHER" id="PTHR38481:SF1">
    <property type="entry name" value="HYALURONATE LYASE"/>
    <property type="match status" value="1"/>
</dbReference>
<dbReference type="InterPro" id="IPR038970">
    <property type="entry name" value="Lyase_8"/>
</dbReference>
<evidence type="ECO:0000256" key="1">
    <source>
        <dbReference type="ARBA" id="ARBA00006699"/>
    </source>
</evidence>
<dbReference type="Gene3D" id="2.60.220.10">
    <property type="entry name" value="Polysaccharide lyase family 8-like, C-terminal"/>
    <property type="match status" value="1"/>
</dbReference>
<dbReference type="AlphaFoldDB" id="A0A5C3Q9J3"/>
<dbReference type="SUPFAM" id="SSF48230">
    <property type="entry name" value="Chondroitin AC/alginate lyase"/>
    <property type="match status" value="1"/>
</dbReference>
<dbReference type="InterPro" id="IPR008929">
    <property type="entry name" value="Chondroitin_lyas"/>
</dbReference>
<dbReference type="Gene3D" id="1.50.10.100">
    <property type="entry name" value="Chondroitin AC/alginate lyase"/>
    <property type="match status" value="1"/>
</dbReference>
<feature type="domain" description="Polysaccharide lyase 8 N-terminal alpha-helical" evidence="6">
    <location>
        <begin position="174"/>
        <end position="330"/>
    </location>
</feature>